<dbReference type="CDD" id="cd02440">
    <property type="entry name" value="AdoMet_MTases"/>
    <property type="match status" value="1"/>
</dbReference>
<dbReference type="GO" id="GO:0006601">
    <property type="term" value="P:creatine biosynthetic process"/>
    <property type="evidence" value="ECO:0007669"/>
    <property type="project" value="TreeGrafter"/>
</dbReference>
<comment type="caution">
    <text evidence="2">The sequence shown here is derived from an EMBL/GenBank/DDBJ whole genome shotgun (WGS) entry which is preliminary data.</text>
</comment>
<dbReference type="AlphaFoldDB" id="A0A9W7D1T4"/>
<evidence type="ECO:0000313" key="2">
    <source>
        <dbReference type="EMBL" id="GMF47465.1"/>
    </source>
</evidence>
<gene>
    <name evidence="2" type="ORF">Pfra01_001793400</name>
</gene>
<reference evidence="2" key="1">
    <citation type="submission" date="2023-04" db="EMBL/GenBank/DDBJ databases">
        <title>Phytophthora fragariaefolia NBRC 109709.</title>
        <authorList>
            <person name="Ichikawa N."/>
            <person name="Sato H."/>
            <person name="Tonouchi N."/>
        </authorList>
    </citation>
    <scope>NUCLEOTIDE SEQUENCE</scope>
    <source>
        <strain evidence="2">NBRC 109709</strain>
    </source>
</reference>
<dbReference type="InterPro" id="IPR029063">
    <property type="entry name" value="SAM-dependent_MTases_sf"/>
</dbReference>
<evidence type="ECO:0000256" key="1">
    <source>
        <dbReference type="SAM" id="MobiDB-lite"/>
    </source>
</evidence>
<name>A0A9W7D1T4_9STRA</name>
<protein>
    <submittedName>
        <fullName evidence="2">Unnamed protein product</fullName>
    </submittedName>
</protein>
<dbReference type="Proteomes" id="UP001165121">
    <property type="component" value="Unassembled WGS sequence"/>
</dbReference>
<dbReference type="InterPro" id="IPR051038">
    <property type="entry name" value="RMT2/GAMT_Mtase"/>
</dbReference>
<sequence>MTTQGNVRGLDELGQEVLWSSQGQQVMMQWEKQYMQLCVDALGIRPSDRVLEIGFGLAYSASHIQTFRPRSHTIIECDQETLQRAQRFAATHAGVEIVAGTWQHQLPTLNQFDCVFFDDYPLPELAELVTRTCAVAVSSSRWHDFLDVALKHCASGARVSGYLACEVDLKRPGCRVATSKLQVAVSENCNYFPHKTALIPVITVVDPLSAAGGASAEVVSLTFLPSPSKKFKRAFENASKPELLLPHATSTLFSRQKAQIAGIRDFLLAHEMDALSHRQPGMLRDEDDGGSNANNATSEEKPPQDEDLTSSESNHYSDGQSRREFLSILKRRAAASKQQVG</sequence>
<proteinExistence type="predicted"/>
<dbReference type="EMBL" id="BSXT01002154">
    <property type="protein sequence ID" value="GMF47465.1"/>
    <property type="molecule type" value="Genomic_DNA"/>
</dbReference>
<dbReference type="GO" id="GO:0005737">
    <property type="term" value="C:cytoplasm"/>
    <property type="evidence" value="ECO:0007669"/>
    <property type="project" value="TreeGrafter"/>
</dbReference>
<feature type="region of interest" description="Disordered" evidence="1">
    <location>
        <begin position="280"/>
        <end position="324"/>
    </location>
</feature>
<evidence type="ECO:0000313" key="3">
    <source>
        <dbReference type="Proteomes" id="UP001165121"/>
    </source>
</evidence>
<feature type="compositionally biased region" description="Polar residues" evidence="1">
    <location>
        <begin position="310"/>
        <end position="319"/>
    </location>
</feature>
<organism evidence="2 3">
    <name type="scientific">Phytophthora fragariaefolia</name>
    <dbReference type="NCBI Taxonomy" id="1490495"/>
    <lineage>
        <taxon>Eukaryota</taxon>
        <taxon>Sar</taxon>
        <taxon>Stramenopiles</taxon>
        <taxon>Oomycota</taxon>
        <taxon>Peronosporomycetes</taxon>
        <taxon>Peronosporales</taxon>
        <taxon>Peronosporaceae</taxon>
        <taxon>Phytophthora</taxon>
    </lineage>
</organism>
<dbReference type="PANTHER" id="PTHR32379:SF1">
    <property type="entry name" value="GUANIDINOACETATE N-METHYLTRANSFERASE"/>
    <property type="match status" value="1"/>
</dbReference>
<keyword evidence="3" id="KW-1185">Reference proteome</keyword>
<dbReference type="SUPFAM" id="SSF53335">
    <property type="entry name" value="S-adenosyl-L-methionine-dependent methyltransferases"/>
    <property type="match status" value="1"/>
</dbReference>
<dbReference type="OrthoDB" id="19014at2759"/>
<dbReference type="Gene3D" id="3.40.50.150">
    <property type="entry name" value="Vaccinia Virus protein VP39"/>
    <property type="match status" value="1"/>
</dbReference>
<dbReference type="GO" id="GO:0030731">
    <property type="term" value="F:guanidinoacetate N-methyltransferase activity"/>
    <property type="evidence" value="ECO:0007669"/>
    <property type="project" value="TreeGrafter"/>
</dbReference>
<dbReference type="PANTHER" id="PTHR32379">
    <property type="entry name" value="GUANIDINOACETATE N-METHYLTRANSFERASE"/>
    <property type="match status" value="1"/>
</dbReference>
<accession>A0A9W7D1T4</accession>
<dbReference type="GO" id="GO:0005634">
    <property type="term" value="C:nucleus"/>
    <property type="evidence" value="ECO:0007669"/>
    <property type="project" value="TreeGrafter"/>
</dbReference>